<evidence type="ECO:0000256" key="9">
    <source>
        <dbReference type="ARBA" id="ARBA00023224"/>
    </source>
</evidence>
<name>A0A8I6SPC6_CIMLE</name>
<evidence type="ECO:0000313" key="11">
    <source>
        <dbReference type="EnsemblMetazoa" id="XP_024085340.1"/>
    </source>
</evidence>
<dbReference type="GO" id="GO:0007165">
    <property type="term" value="P:signal transduction"/>
    <property type="evidence" value="ECO:0007669"/>
    <property type="project" value="UniProtKB-KW"/>
</dbReference>
<keyword evidence="9 10" id="KW-0807">Transducer</keyword>
<keyword evidence="4 10" id="KW-0812">Transmembrane</keyword>
<feature type="transmembrane region" description="Helical" evidence="10">
    <location>
        <begin position="137"/>
        <end position="160"/>
    </location>
</feature>
<dbReference type="EnsemblMetazoa" id="XM_024229572.1">
    <property type="protein sequence ID" value="XP_024085340.1"/>
    <property type="gene ID" value="LOC106665206"/>
</dbReference>
<feature type="transmembrane region" description="Helical" evidence="10">
    <location>
        <begin position="71"/>
        <end position="91"/>
    </location>
</feature>
<sequence length="407" mass="46993">MTKLALSQIGDIHYYILRNLKLDIFLNDKEDTVITKLQKYVLTLFIIGIVQTFAILQVTSYDPADPFEEKAMHWGISLNMTCFLIKFIRIISNIGLFKSLFIDFERMNCNQHRSDYAREVLTKAIDFCKKIDKNCMYFMVFIYLVWFLVPALLSPFVVLVNQEEMTYDSITSHLPTTFSFKVNSPFREIRYVFESVNCFVATALLQSANLSFFVIVYMLQTQFMVLCDSVKRRHDLTSNDDKEPLALKKLIKDHVTLLRISKNLKEFLSPLLMVQLLDSVFLIGCIGSSLTSTPTTKDASLIDVLANFVQFASFLCLALAELFMYCWLSHITNESNQKLASAIFENSDWYVNLGGKRDLVLTILLSQRDTSFRALDMVGINLFRFLDVVRLSYSYFTMVKQFAKGEE</sequence>
<keyword evidence="8 10" id="KW-0675">Receptor</keyword>
<keyword evidence="2" id="KW-1003">Cell membrane</keyword>
<keyword evidence="5 10" id="KW-0552">Olfaction</keyword>
<dbReference type="Pfam" id="PF02949">
    <property type="entry name" value="7tm_6"/>
    <property type="match status" value="1"/>
</dbReference>
<protein>
    <recommendedName>
        <fullName evidence="10">Odorant receptor</fullName>
    </recommendedName>
</protein>
<dbReference type="GO" id="GO:0005886">
    <property type="term" value="C:plasma membrane"/>
    <property type="evidence" value="ECO:0007669"/>
    <property type="project" value="UniProtKB-SubCell"/>
</dbReference>
<comment type="similarity">
    <text evidence="10">Belongs to the insect chemoreceptor superfamily. Heteromeric odorant receptor channel (TC 1.A.69) family.</text>
</comment>
<dbReference type="Proteomes" id="UP000494040">
    <property type="component" value="Unassembled WGS sequence"/>
</dbReference>
<evidence type="ECO:0000256" key="2">
    <source>
        <dbReference type="ARBA" id="ARBA00022475"/>
    </source>
</evidence>
<proteinExistence type="inferred from homology"/>
<organism evidence="11 12">
    <name type="scientific">Cimex lectularius</name>
    <name type="common">Bed bug</name>
    <name type="synonym">Acanthia lectularia</name>
    <dbReference type="NCBI Taxonomy" id="79782"/>
    <lineage>
        <taxon>Eukaryota</taxon>
        <taxon>Metazoa</taxon>
        <taxon>Ecdysozoa</taxon>
        <taxon>Arthropoda</taxon>
        <taxon>Hexapoda</taxon>
        <taxon>Insecta</taxon>
        <taxon>Pterygota</taxon>
        <taxon>Neoptera</taxon>
        <taxon>Paraneoptera</taxon>
        <taxon>Hemiptera</taxon>
        <taxon>Heteroptera</taxon>
        <taxon>Panheteroptera</taxon>
        <taxon>Cimicomorpha</taxon>
        <taxon>Cimicidae</taxon>
        <taxon>Cimex</taxon>
    </lineage>
</organism>
<evidence type="ECO:0000256" key="1">
    <source>
        <dbReference type="ARBA" id="ARBA00004651"/>
    </source>
</evidence>
<evidence type="ECO:0000313" key="12">
    <source>
        <dbReference type="Proteomes" id="UP000494040"/>
    </source>
</evidence>
<evidence type="ECO:0000256" key="7">
    <source>
        <dbReference type="ARBA" id="ARBA00023136"/>
    </source>
</evidence>
<keyword evidence="12" id="KW-1185">Reference proteome</keyword>
<dbReference type="PANTHER" id="PTHR21137">
    <property type="entry name" value="ODORANT RECEPTOR"/>
    <property type="match status" value="1"/>
</dbReference>
<accession>A0A8I6SPC6</accession>
<evidence type="ECO:0000256" key="6">
    <source>
        <dbReference type="ARBA" id="ARBA00022989"/>
    </source>
</evidence>
<gene>
    <name evidence="11" type="primary">106665206</name>
</gene>
<dbReference type="OrthoDB" id="6743260at2759"/>
<evidence type="ECO:0000256" key="3">
    <source>
        <dbReference type="ARBA" id="ARBA00022606"/>
    </source>
</evidence>
<keyword evidence="7 10" id="KW-0472">Membrane</keyword>
<feature type="transmembrane region" description="Helical" evidence="10">
    <location>
        <begin position="267"/>
        <end position="289"/>
    </location>
</feature>
<dbReference type="GO" id="GO:0005549">
    <property type="term" value="F:odorant binding"/>
    <property type="evidence" value="ECO:0007669"/>
    <property type="project" value="InterPro"/>
</dbReference>
<evidence type="ECO:0000256" key="8">
    <source>
        <dbReference type="ARBA" id="ARBA00023170"/>
    </source>
</evidence>
<dbReference type="InterPro" id="IPR004117">
    <property type="entry name" value="7tm6_olfct_rcpt"/>
</dbReference>
<comment type="caution">
    <text evidence="10">Lacks conserved residue(s) required for the propagation of feature annotation.</text>
</comment>
<keyword evidence="3 10" id="KW-0716">Sensory transduction</keyword>
<comment type="subcellular location">
    <subcellularLocation>
        <location evidence="1 10">Cell membrane</location>
        <topology evidence="1 10">Multi-pass membrane protein</topology>
    </subcellularLocation>
</comment>
<feature type="transmembrane region" description="Helical" evidence="10">
    <location>
        <begin position="199"/>
        <end position="219"/>
    </location>
</feature>
<evidence type="ECO:0000256" key="10">
    <source>
        <dbReference type="RuleBase" id="RU351113"/>
    </source>
</evidence>
<keyword evidence="6 10" id="KW-1133">Transmembrane helix</keyword>
<dbReference type="PANTHER" id="PTHR21137:SF35">
    <property type="entry name" value="ODORANT RECEPTOR 19A-RELATED"/>
    <property type="match status" value="1"/>
</dbReference>
<feature type="transmembrane region" description="Helical" evidence="10">
    <location>
        <begin position="40"/>
        <end position="59"/>
    </location>
</feature>
<feature type="transmembrane region" description="Helical" evidence="10">
    <location>
        <begin position="309"/>
        <end position="328"/>
    </location>
</feature>
<reference evidence="11" key="1">
    <citation type="submission" date="2022-01" db="UniProtKB">
        <authorList>
            <consortium name="EnsemblMetazoa"/>
        </authorList>
    </citation>
    <scope>IDENTIFICATION</scope>
</reference>
<evidence type="ECO:0000256" key="5">
    <source>
        <dbReference type="ARBA" id="ARBA00022725"/>
    </source>
</evidence>
<dbReference type="AlphaFoldDB" id="A0A8I6SPC6"/>
<evidence type="ECO:0000256" key="4">
    <source>
        <dbReference type="ARBA" id="ARBA00022692"/>
    </source>
</evidence>
<dbReference type="GO" id="GO:0004984">
    <property type="term" value="F:olfactory receptor activity"/>
    <property type="evidence" value="ECO:0007669"/>
    <property type="project" value="InterPro"/>
</dbReference>